<dbReference type="InterPro" id="IPR001279">
    <property type="entry name" value="Metallo-B-lactamas"/>
</dbReference>
<evidence type="ECO:0000256" key="2">
    <source>
        <dbReference type="ARBA" id="ARBA00022723"/>
    </source>
</evidence>
<proteinExistence type="predicted"/>
<dbReference type="Gene3D" id="3.60.15.10">
    <property type="entry name" value="Ribonuclease Z/Hydroxyacylglutathione hydrolase-like"/>
    <property type="match status" value="1"/>
</dbReference>
<reference evidence="8" key="1">
    <citation type="journal article" date="2019" name="Int. J. Syst. Evol. Microbiol.">
        <title>The Global Catalogue of Microorganisms (GCM) 10K type strain sequencing project: providing services to taxonomists for standard genome sequencing and annotation.</title>
        <authorList>
            <consortium name="The Broad Institute Genomics Platform"/>
            <consortium name="The Broad Institute Genome Sequencing Center for Infectious Disease"/>
            <person name="Wu L."/>
            <person name="Ma J."/>
        </authorList>
    </citation>
    <scope>NUCLEOTIDE SEQUENCE [LARGE SCALE GENOMIC DNA]</scope>
    <source>
        <strain evidence="8">NBRC 106396</strain>
    </source>
</reference>
<dbReference type="RefSeq" id="WP_379745644.1">
    <property type="nucleotide sequence ID" value="NZ_JBHTCP010000003.1"/>
</dbReference>
<dbReference type="SUPFAM" id="SSF56281">
    <property type="entry name" value="Metallo-hydrolase/oxidoreductase"/>
    <property type="match status" value="1"/>
</dbReference>
<sequence>MKYSMMTVGPVQENTYILVNEKKEALIIDPGAEGKRINKKIESLEIKPLAILLTHAHFDHIGAVDDVKARWGIPVYIHEREAEWLSDVKKNGSAFFGQHVTAQQADHLIKEEGKLTLGSFEMDVLETPGHSPGSVSYYFANAKAVFSGDALFAGSIGRTDLQGGSQRVLLESIHSRLLVLPEETVVAPGHGPTTTIGNEMDSNPFLSGF</sequence>
<evidence type="ECO:0000313" key="8">
    <source>
        <dbReference type="Proteomes" id="UP001596549"/>
    </source>
</evidence>
<feature type="domain" description="Metallo-beta-lactamase" evidence="6">
    <location>
        <begin position="12"/>
        <end position="190"/>
    </location>
</feature>
<dbReference type="EMBL" id="JBHTCP010000003">
    <property type="protein sequence ID" value="MFC7370408.1"/>
    <property type="molecule type" value="Genomic_DNA"/>
</dbReference>
<evidence type="ECO:0000256" key="5">
    <source>
        <dbReference type="SAM" id="MobiDB-lite"/>
    </source>
</evidence>
<dbReference type="SMART" id="SM00849">
    <property type="entry name" value="Lactamase_B"/>
    <property type="match status" value="1"/>
</dbReference>
<keyword evidence="3" id="KW-0378">Hydrolase</keyword>
<evidence type="ECO:0000256" key="3">
    <source>
        <dbReference type="ARBA" id="ARBA00022801"/>
    </source>
</evidence>
<feature type="compositionally biased region" description="Polar residues" evidence="5">
    <location>
        <begin position="192"/>
        <end position="209"/>
    </location>
</feature>
<evidence type="ECO:0000313" key="7">
    <source>
        <dbReference type="EMBL" id="MFC7370408.1"/>
    </source>
</evidence>
<name>A0ABW2NMH7_9BACL</name>
<keyword evidence="2" id="KW-0479">Metal-binding</keyword>
<dbReference type="Pfam" id="PF00753">
    <property type="entry name" value="Lactamase_B"/>
    <property type="match status" value="1"/>
</dbReference>
<evidence type="ECO:0000256" key="4">
    <source>
        <dbReference type="ARBA" id="ARBA00022833"/>
    </source>
</evidence>
<dbReference type="Proteomes" id="UP001596549">
    <property type="component" value="Unassembled WGS sequence"/>
</dbReference>
<dbReference type="PANTHER" id="PTHR46233">
    <property type="entry name" value="HYDROXYACYLGLUTATHIONE HYDROLASE GLOC"/>
    <property type="match status" value="1"/>
</dbReference>
<evidence type="ECO:0000256" key="1">
    <source>
        <dbReference type="ARBA" id="ARBA00001947"/>
    </source>
</evidence>
<keyword evidence="4" id="KW-0862">Zinc</keyword>
<comment type="caution">
    <text evidence="7">The sequence shown here is derived from an EMBL/GenBank/DDBJ whole genome shotgun (WGS) entry which is preliminary data.</text>
</comment>
<gene>
    <name evidence="7" type="ORF">ACFQPF_01810</name>
</gene>
<evidence type="ECO:0000259" key="6">
    <source>
        <dbReference type="SMART" id="SM00849"/>
    </source>
</evidence>
<comment type="cofactor">
    <cofactor evidence="1">
        <name>Zn(2+)</name>
        <dbReference type="ChEBI" id="CHEBI:29105"/>
    </cofactor>
</comment>
<feature type="region of interest" description="Disordered" evidence="5">
    <location>
        <begin position="189"/>
        <end position="209"/>
    </location>
</feature>
<dbReference type="PANTHER" id="PTHR46233:SF3">
    <property type="entry name" value="HYDROXYACYLGLUTATHIONE HYDROLASE GLOC"/>
    <property type="match status" value="1"/>
</dbReference>
<accession>A0ABW2NMH7</accession>
<dbReference type="InterPro" id="IPR036866">
    <property type="entry name" value="RibonucZ/Hydroxyglut_hydro"/>
</dbReference>
<protein>
    <submittedName>
        <fullName evidence="7">MBL fold metallo-hydrolase</fullName>
    </submittedName>
</protein>
<dbReference type="CDD" id="cd06262">
    <property type="entry name" value="metallo-hydrolase-like_MBL-fold"/>
    <property type="match status" value="1"/>
</dbReference>
<keyword evidence="8" id="KW-1185">Reference proteome</keyword>
<organism evidence="7 8">
    <name type="scientific">Fictibacillus iocasae</name>
    <dbReference type="NCBI Taxonomy" id="2715437"/>
    <lineage>
        <taxon>Bacteria</taxon>
        <taxon>Bacillati</taxon>
        <taxon>Bacillota</taxon>
        <taxon>Bacilli</taxon>
        <taxon>Bacillales</taxon>
        <taxon>Fictibacillaceae</taxon>
        <taxon>Fictibacillus</taxon>
    </lineage>
</organism>
<dbReference type="InterPro" id="IPR051453">
    <property type="entry name" value="MBL_Glyoxalase_II"/>
</dbReference>